<dbReference type="Proteomes" id="UP000182584">
    <property type="component" value="Unassembled WGS sequence"/>
</dbReference>
<evidence type="ECO:0000259" key="1">
    <source>
        <dbReference type="PROSITE" id="PS50943"/>
    </source>
</evidence>
<accession>A0A1H9VJ95</accession>
<dbReference type="InterPro" id="IPR010982">
    <property type="entry name" value="Lambda_DNA-bd_dom_sf"/>
</dbReference>
<dbReference type="AlphaFoldDB" id="A0A1H9VJ95"/>
<sequence length="161" mass="18270">MGDGKKLKEVVASKGSNIRKLSKATGIKQSTLYSIVQKDSNIRYDYALRIATALDINPSEICSHVPDNETIQDCGKTIGLDSDEMSDVLFKSRLRNYLLDSICPMIGMYGEEELSNLDDLLRAFYQLDDKARQAFIKMLSVMVEFYEDPQRTKDISKIKGW</sequence>
<protein>
    <submittedName>
        <fullName evidence="2">DNA-binding transcriptional regulator, XRE family</fullName>
    </submittedName>
</protein>
<dbReference type="InterPro" id="IPR001387">
    <property type="entry name" value="Cro/C1-type_HTH"/>
</dbReference>
<dbReference type="OrthoDB" id="1855125at2"/>
<dbReference type="SUPFAM" id="SSF47413">
    <property type="entry name" value="lambda repressor-like DNA-binding domains"/>
    <property type="match status" value="1"/>
</dbReference>
<dbReference type="Gene3D" id="1.10.260.40">
    <property type="entry name" value="lambda repressor-like DNA-binding domains"/>
    <property type="match status" value="1"/>
</dbReference>
<feature type="domain" description="HTH cro/C1-type" evidence="1">
    <location>
        <begin position="7"/>
        <end position="61"/>
    </location>
</feature>
<evidence type="ECO:0000313" key="2">
    <source>
        <dbReference type="EMBL" id="SES21836.1"/>
    </source>
</evidence>
<dbReference type="SMART" id="SM00530">
    <property type="entry name" value="HTH_XRE"/>
    <property type="match status" value="1"/>
</dbReference>
<dbReference type="GO" id="GO:0003677">
    <property type="term" value="F:DNA binding"/>
    <property type="evidence" value="ECO:0007669"/>
    <property type="project" value="UniProtKB-KW"/>
</dbReference>
<gene>
    <name evidence="2" type="ORF">SAMN04487884_12371</name>
</gene>
<proteinExistence type="predicted"/>
<dbReference type="PROSITE" id="PS50943">
    <property type="entry name" value="HTH_CROC1"/>
    <property type="match status" value="1"/>
</dbReference>
<keyword evidence="2" id="KW-0238">DNA-binding</keyword>
<name>A0A1H9VJ95_BUTFI</name>
<reference evidence="2 3" key="1">
    <citation type="submission" date="2016-10" db="EMBL/GenBank/DDBJ databases">
        <authorList>
            <person name="de Groot N.N."/>
        </authorList>
    </citation>
    <scope>NUCLEOTIDE SEQUENCE [LARGE SCALE GENOMIC DNA]</scope>
    <source>
        <strain evidence="2 3">AR40</strain>
    </source>
</reference>
<dbReference type="Pfam" id="PF13443">
    <property type="entry name" value="HTH_26"/>
    <property type="match status" value="1"/>
</dbReference>
<dbReference type="CDD" id="cd00093">
    <property type="entry name" value="HTH_XRE"/>
    <property type="match status" value="1"/>
</dbReference>
<dbReference type="RefSeq" id="WP_074757736.1">
    <property type="nucleotide sequence ID" value="NZ_FOGJ01000023.1"/>
</dbReference>
<organism evidence="2 3">
    <name type="scientific">Butyrivibrio fibrisolvens</name>
    <dbReference type="NCBI Taxonomy" id="831"/>
    <lineage>
        <taxon>Bacteria</taxon>
        <taxon>Bacillati</taxon>
        <taxon>Bacillota</taxon>
        <taxon>Clostridia</taxon>
        <taxon>Lachnospirales</taxon>
        <taxon>Lachnospiraceae</taxon>
        <taxon>Butyrivibrio</taxon>
    </lineage>
</organism>
<evidence type="ECO:0000313" key="3">
    <source>
        <dbReference type="Proteomes" id="UP000182584"/>
    </source>
</evidence>
<dbReference type="EMBL" id="FOGJ01000023">
    <property type="protein sequence ID" value="SES21836.1"/>
    <property type="molecule type" value="Genomic_DNA"/>
</dbReference>